<comment type="caution">
    <text evidence="14">The sequence shown here is derived from an EMBL/GenBank/DDBJ whole genome shotgun (WGS) entry which is preliminary data.</text>
</comment>
<dbReference type="RefSeq" id="WP_006035314.1">
    <property type="nucleotide sequence ID" value="NZ_AAQJ02000001.1"/>
</dbReference>
<dbReference type="STRING" id="59196.RICGR_0820"/>
<evidence type="ECO:0000256" key="2">
    <source>
        <dbReference type="ARBA" id="ARBA00004141"/>
    </source>
</evidence>
<dbReference type="Pfam" id="PF01127">
    <property type="entry name" value="Sdh_cyt"/>
    <property type="match status" value="1"/>
</dbReference>
<accession>A8PMS9</accession>
<evidence type="ECO:0000313" key="15">
    <source>
        <dbReference type="Proteomes" id="UP000054075"/>
    </source>
</evidence>
<evidence type="ECO:0000256" key="8">
    <source>
        <dbReference type="ARBA" id="ARBA00022989"/>
    </source>
</evidence>
<dbReference type="CDD" id="cd03499">
    <property type="entry name" value="SQR_TypeC_SdhC"/>
    <property type="match status" value="1"/>
</dbReference>
<dbReference type="EMBL" id="AAQJ02000001">
    <property type="protein sequence ID" value="EDP46331.1"/>
    <property type="molecule type" value="Genomic_DNA"/>
</dbReference>
<dbReference type="NCBIfam" id="TIGR02970">
    <property type="entry name" value="succ_dehyd_cytB"/>
    <property type="match status" value="1"/>
</dbReference>
<dbReference type="OrthoDB" id="9799441at2"/>
<comment type="subcellular location">
    <subcellularLocation>
        <location evidence="2">Membrane</location>
        <topology evidence="2">Multi-pass membrane protein</topology>
    </subcellularLocation>
</comment>
<comment type="function">
    <text evidence="1">Membrane-anchoring subunit of succinate dehydrogenase (SDH).</text>
</comment>
<dbReference type="PROSITE" id="PS01000">
    <property type="entry name" value="SDH_CYT_1"/>
    <property type="match status" value="1"/>
</dbReference>
<dbReference type="eggNOG" id="COG2009">
    <property type="taxonomic scope" value="Bacteria"/>
</dbReference>
<dbReference type="PANTHER" id="PTHR10978:SF5">
    <property type="entry name" value="SUCCINATE DEHYDROGENASE CYTOCHROME B560 SUBUNIT, MITOCHONDRIAL"/>
    <property type="match status" value="1"/>
</dbReference>
<dbReference type="GO" id="GO:0006099">
    <property type="term" value="P:tricarboxylic acid cycle"/>
    <property type="evidence" value="ECO:0007669"/>
    <property type="project" value="InterPro"/>
</dbReference>
<feature type="transmembrane region" description="Helical" evidence="13">
    <location>
        <begin position="67"/>
        <end position="88"/>
    </location>
</feature>
<dbReference type="PANTHER" id="PTHR10978">
    <property type="entry name" value="SUCCINATE DEHYDROGENASE CYTOCHROME B560 SUBUNIT"/>
    <property type="match status" value="1"/>
</dbReference>
<comment type="subunit">
    <text evidence="11">Part of an enzyme complex containing four subunits: a flavoprotein, an iron-sulfur protein, plus two membrane-anchoring proteins, SdhC and SdhD. The complex can form homotrimers.</text>
</comment>
<comment type="cofactor">
    <cofactor evidence="12">
        <name>heme</name>
        <dbReference type="ChEBI" id="CHEBI:30413"/>
    </cofactor>
    <text evidence="12">The heme is bound between the two transmembrane subunits.</text>
</comment>
<sequence>MSKRPINLNLLTIRFPMTAIVSILHRLSGFLLFLAIPVFLMLMTLTLQSPEAFFTVHVCFEHPLMKLFLLGFLAALFYHLFAGIRHLFMDAGVADTLKSAQWTAGFVMVATLVLTSLMGIYLW</sequence>
<evidence type="ECO:0000256" key="10">
    <source>
        <dbReference type="ARBA" id="ARBA00023136"/>
    </source>
</evidence>
<reference evidence="14" key="1">
    <citation type="submission" date="2006-04" db="EMBL/GenBank/DDBJ databases">
        <authorList>
            <person name="Seshadri R."/>
            <person name="Federici B.A."/>
        </authorList>
    </citation>
    <scope>NUCLEOTIDE SEQUENCE [LARGE SCALE GENOMIC DNA]</scope>
</reference>
<evidence type="ECO:0000256" key="13">
    <source>
        <dbReference type="SAM" id="Phobius"/>
    </source>
</evidence>
<evidence type="ECO:0000256" key="11">
    <source>
        <dbReference type="ARBA" id="ARBA00025912"/>
    </source>
</evidence>
<dbReference type="PIRSF" id="PIRSF000178">
    <property type="entry name" value="SDH_cyt_b560"/>
    <property type="match status" value="1"/>
</dbReference>
<dbReference type="InterPro" id="IPR014314">
    <property type="entry name" value="Succ_DH_cytb556"/>
</dbReference>
<reference evidence="14" key="2">
    <citation type="submission" date="2007-10" db="EMBL/GenBank/DDBJ databases">
        <authorList>
            <person name="Myers G.S."/>
        </authorList>
    </citation>
    <scope>NUCLEOTIDE SEQUENCE [LARGE SCALE GENOMIC DNA]</scope>
</reference>
<dbReference type="GO" id="GO:0005886">
    <property type="term" value="C:plasma membrane"/>
    <property type="evidence" value="ECO:0007669"/>
    <property type="project" value="TreeGrafter"/>
</dbReference>
<keyword evidence="15" id="KW-1185">Reference proteome</keyword>
<protein>
    <recommendedName>
        <fullName evidence="4">Succinate dehydrogenase cytochrome b556 subunit</fullName>
    </recommendedName>
</protein>
<keyword evidence="7 12" id="KW-0479">Metal-binding</keyword>
<dbReference type="PROSITE" id="PS01001">
    <property type="entry name" value="SDH_CYT_2"/>
    <property type="match status" value="1"/>
</dbReference>
<evidence type="ECO:0000256" key="5">
    <source>
        <dbReference type="ARBA" id="ARBA00022617"/>
    </source>
</evidence>
<keyword evidence="8 13" id="KW-1133">Transmembrane helix</keyword>
<comment type="similarity">
    <text evidence="3">Belongs to the cytochrome b560 family.</text>
</comment>
<dbReference type="InterPro" id="IPR000701">
    <property type="entry name" value="SuccDH_FuR_B_TM-su"/>
</dbReference>
<dbReference type="SUPFAM" id="SSF81343">
    <property type="entry name" value="Fumarate reductase respiratory complex transmembrane subunits"/>
    <property type="match status" value="1"/>
</dbReference>
<feature type="transmembrane region" description="Helical" evidence="13">
    <location>
        <begin position="100"/>
        <end position="122"/>
    </location>
</feature>
<evidence type="ECO:0000256" key="9">
    <source>
        <dbReference type="ARBA" id="ARBA00023004"/>
    </source>
</evidence>
<evidence type="ECO:0000256" key="6">
    <source>
        <dbReference type="ARBA" id="ARBA00022692"/>
    </source>
</evidence>
<keyword evidence="10 13" id="KW-0472">Membrane</keyword>
<feature type="binding site" description="axial binding residue" evidence="12">
    <location>
        <position position="79"/>
    </location>
    <ligand>
        <name>heme</name>
        <dbReference type="ChEBI" id="CHEBI:30413"/>
        <note>ligand shared with second transmembrane subunit</note>
    </ligand>
    <ligandPart>
        <name>Fe</name>
        <dbReference type="ChEBI" id="CHEBI:18248"/>
    </ligandPart>
</feature>
<evidence type="ECO:0000256" key="12">
    <source>
        <dbReference type="PIRSR" id="PIRSR000178-1"/>
    </source>
</evidence>
<dbReference type="Gene3D" id="1.20.1300.10">
    <property type="entry name" value="Fumarate reductase/succinate dehydrogenase, transmembrane subunit"/>
    <property type="match status" value="1"/>
</dbReference>
<evidence type="ECO:0000256" key="1">
    <source>
        <dbReference type="ARBA" id="ARBA00004050"/>
    </source>
</evidence>
<keyword evidence="6 13" id="KW-0812">Transmembrane</keyword>
<dbReference type="GO" id="GO:0009055">
    <property type="term" value="F:electron transfer activity"/>
    <property type="evidence" value="ECO:0007669"/>
    <property type="project" value="InterPro"/>
</dbReference>
<dbReference type="GO" id="GO:0046872">
    <property type="term" value="F:metal ion binding"/>
    <property type="evidence" value="ECO:0007669"/>
    <property type="project" value="UniProtKB-KW"/>
</dbReference>
<evidence type="ECO:0000256" key="7">
    <source>
        <dbReference type="ARBA" id="ARBA00022723"/>
    </source>
</evidence>
<dbReference type="Proteomes" id="UP000054075">
    <property type="component" value="Unassembled WGS sequence"/>
</dbReference>
<feature type="transmembrane region" description="Helical" evidence="13">
    <location>
        <begin position="30"/>
        <end position="47"/>
    </location>
</feature>
<dbReference type="AlphaFoldDB" id="A8PMS9"/>
<dbReference type="InterPro" id="IPR034804">
    <property type="entry name" value="SQR/QFR_C/D"/>
</dbReference>
<proteinExistence type="inferred from homology"/>
<keyword evidence="5 12" id="KW-0349">Heme</keyword>
<evidence type="ECO:0000256" key="4">
    <source>
        <dbReference type="ARBA" id="ARBA00020076"/>
    </source>
</evidence>
<gene>
    <name evidence="14" type="primary">sdhC</name>
    <name evidence="14" type="ORF">RICGR_0820</name>
</gene>
<evidence type="ECO:0000313" key="14">
    <source>
        <dbReference type="EMBL" id="EDP46331.1"/>
    </source>
</evidence>
<name>A8PMS9_9COXI</name>
<organism evidence="14 15">
    <name type="scientific">Rickettsiella grylli</name>
    <dbReference type="NCBI Taxonomy" id="59196"/>
    <lineage>
        <taxon>Bacteria</taxon>
        <taxon>Pseudomonadati</taxon>
        <taxon>Pseudomonadota</taxon>
        <taxon>Gammaproteobacteria</taxon>
        <taxon>Legionellales</taxon>
        <taxon>Coxiellaceae</taxon>
        <taxon>Rickettsiella</taxon>
    </lineage>
</organism>
<keyword evidence="9 12" id="KW-0408">Iron</keyword>
<dbReference type="InterPro" id="IPR018495">
    <property type="entry name" value="Succ_DH_cyt_bsu_CS"/>
</dbReference>
<evidence type="ECO:0000256" key="3">
    <source>
        <dbReference type="ARBA" id="ARBA00007244"/>
    </source>
</evidence>